<keyword evidence="6" id="KW-0297">G-protein coupled receptor</keyword>
<dbReference type="InterPro" id="IPR000276">
    <property type="entry name" value="GPCR_Rhodpsn"/>
</dbReference>
<evidence type="ECO:0000313" key="12">
    <source>
        <dbReference type="EMBL" id="KAG8552806.1"/>
    </source>
</evidence>
<feature type="transmembrane region" description="Helical" evidence="10">
    <location>
        <begin position="26"/>
        <end position="47"/>
    </location>
</feature>
<dbReference type="SUPFAM" id="SSF81321">
    <property type="entry name" value="Family A G protein-coupled receptor-like"/>
    <property type="match status" value="1"/>
</dbReference>
<evidence type="ECO:0000256" key="10">
    <source>
        <dbReference type="SAM" id="Phobius"/>
    </source>
</evidence>
<evidence type="ECO:0000256" key="7">
    <source>
        <dbReference type="ARBA" id="ARBA00023136"/>
    </source>
</evidence>
<evidence type="ECO:0000256" key="1">
    <source>
        <dbReference type="ARBA" id="ARBA00004651"/>
    </source>
</evidence>
<keyword evidence="7 10" id="KW-0472">Membrane</keyword>
<dbReference type="EMBL" id="WNYA01000010">
    <property type="protein sequence ID" value="KAG8552806.1"/>
    <property type="molecule type" value="Genomic_DNA"/>
</dbReference>
<feature type="domain" description="G-protein coupled receptors family 1 profile" evidence="11">
    <location>
        <begin position="40"/>
        <end position="288"/>
    </location>
</feature>
<dbReference type="InterPro" id="IPR000725">
    <property type="entry name" value="Olfact_rcpt"/>
</dbReference>
<dbReference type="Pfam" id="PF13853">
    <property type="entry name" value="7tm_4"/>
    <property type="match status" value="1"/>
</dbReference>
<keyword evidence="9" id="KW-0807">Transducer</keyword>
<evidence type="ECO:0000256" key="3">
    <source>
        <dbReference type="ARBA" id="ARBA00022692"/>
    </source>
</evidence>
<feature type="transmembrane region" description="Helical" evidence="10">
    <location>
        <begin position="139"/>
        <end position="162"/>
    </location>
</feature>
<evidence type="ECO:0000259" key="11">
    <source>
        <dbReference type="PROSITE" id="PS50262"/>
    </source>
</evidence>
<gene>
    <name evidence="12" type="ORF">GDO81_003078</name>
</gene>
<dbReference type="PROSITE" id="PS50262">
    <property type="entry name" value="G_PROTEIN_RECEP_F1_2"/>
    <property type="match status" value="1"/>
</dbReference>
<proteinExistence type="predicted"/>
<feature type="transmembrane region" description="Helical" evidence="10">
    <location>
        <begin position="271"/>
        <end position="290"/>
    </location>
</feature>
<sequence>MKNNQTIITYFIIKGVTDVPELQAPIFVLVLLIYLVVLAGNMTLLLLVCLDSHLHTPMYFFLANLSIVDLTSSTVSLHKILLRFITGDNTVRYLPCMVQFYIFASLSGHGLFILTAMSYDRYVAICRPLNYKIIMNNNVCLVLASFCWVFGFIQVIPFVWFVSKISCFSTNVIDHFVCDLVPFMEIACSDLTILGRLAEIQGLIVYTIIPCCLILTSYVFIITTIVKIQSSIGRKKAFYTCSSHLTVILLLYTMLIFQYSIPNTNLGSKKLYSLFNTAVVPMLNPLIYSLKNKDVKAAFRRRIEKCKDSVVVCTMVTSVIKVKNKP</sequence>
<dbReference type="GO" id="GO:0004984">
    <property type="term" value="F:olfactory receptor activity"/>
    <property type="evidence" value="ECO:0007669"/>
    <property type="project" value="InterPro"/>
</dbReference>
<keyword evidence="5 10" id="KW-1133">Transmembrane helix</keyword>
<reference evidence="12" key="1">
    <citation type="thesis" date="2020" institute="ProQuest LLC" country="789 East Eisenhower Parkway, Ann Arbor, MI, USA">
        <title>Comparative Genomics and Chromosome Evolution.</title>
        <authorList>
            <person name="Mudd A.B."/>
        </authorList>
    </citation>
    <scope>NUCLEOTIDE SEQUENCE</scope>
    <source>
        <strain evidence="12">237g6f4</strain>
        <tissue evidence="12">Blood</tissue>
    </source>
</reference>
<protein>
    <recommendedName>
        <fullName evidence="11">G-protein coupled receptors family 1 profile domain-containing protein</fullName>
    </recommendedName>
</protein>
<feature type="transmembrane region" description="Helical" evidence="10">
    <location>
        <begin position="203"/>
        <end position="226"/>
    </location>
</feature>
<comment type="subcellular location">
    <subcellularLocation>
        <location evidence="1">Cell membrane</location>
        <topology evidence="1">Multi-pass membrane protein</topology>
    </subcellularLocation>
</comment>
<dbReference type="PRINTS" id="PR00237">
    <property type="entry name" value="GPCRRHODOPSN"/>
</dbReference>
<feature type="transmembrane region" description="Helical" evidence="10">
    <location>
        <begin position="98"/>
        <end position="119"/>
    </location>
</feature>
<evidence type="ECO:0000256" key="5">
    <source>
        <dbReference type="ARBA" id="ARBA00022989"/>
    </source>
</evidence>
<keyword evidence="13" id="KW-1185">Reference proteome</keyword>
<dbReference type="InterPro" id="IPR050516">
    <property type="entry name" value="Olfactory_GPCR"/>
</dbReference>
<evidence type="ECO:0000313" key="13">
    <source>
        <dbReference type="Proteomes" id="UP000824782"/>
    </source>
</evidence>
<dbReference type="GO" id="GO:0005886">
    <property type="term" value="C:plasma membrane"/>
    <property type="evidence" value="ECO:0007669"/>
    <property type="project" value="UniProtKB-SubCell"/>
</dbReference>
<keyword evidence="8" id="KW-0675">Receptor</keyword>
<comment type="caution">
    <text evidence="12">The sequence shown here is derived from an EMBL/GenBank/DDBJ whole genome shotgun (WGS) entry which is preliminary data.</text>
</comment>
<keyword evidence="3 10" id="KW-0812">Transmembrane</keyword>
<dbReference type="AlphaFoldDB" id="A0AAV6ZUN1"/>
<keyword evidence="2" id="KW-1003">Cell membrane</keyword>
<dbReference type="FunFam" id="1.20.1070.10:FF:000268">
    <property type="entry name" value="Putative olfactory receptor 2I1"/>
    <property type="match status" value="1"/>
</dbReference>
<dbReference type="CDD" id="cd13954">
    <property type="entry name" value="7tmA_OR"/>
    <property type="match status" value="1"/>
</dbReference>
<organism evidence="12 13">
    <name type="scientific">Engystomops pustulosus</name>
    <name type="common">Tungara frog</name>
    <name type="synonym">Physalaemus pustulosus</name>
    <dbReference type="NCBI Taxonomy" id="76066"/>
    <lineage>
        <taxon>Eukaryota</taxon>
        <taxon>Metazoa</taxon>
        <taxon>Chordata</taxon>
        <taxon>Craniata</taxon>
        <taxon>Vertebrata</taxon>
        <taxon>Euteleostomi</taxon>
        <taxon>Amphibia</taxon>
        <taxon>Batrachia</taxon>
        <taxon>Anura</taxon>
        <taxon>Neobatrachia</taxon>
        <taxon>Hyloidea</taxon>
        <taxon>Leptodactylidae</taxon>
        <taxon>Leiuperinae</taxon>
        <taxon>Engystomops</taxon>
    </lineage>
</organism>
<accession>A0AAV6ZUN1</accession>
<evidence type="ECO:0000256" key="4">
    <source>
        <dbReference type="ARBA" id="ARBA00022725"/>
    </source>
</evidence>
<feature type="transmembrane region" description="Helical" evidence="10">
    <location>
        <begin position="59"/>
        <end position="78"/>
    </location>
</feature>
<dbReference type="InterPro" id="IPR017452">
    <property type="entry name" value="GPCR_Rhodpsn_7TM"/>
</dbReference>
<dbReference type="Gene3D" id="1.20.1070.10">
    <property type="entry name" value="Rhodopsin 7-helix transmembrane proteins"/>
    <property type="match status" value="1"/>
</dbReference>
<dbReference type="PANTHER" id="PTHR26452">
    <property type="entry name" value="OLFACTORY RECEPTOR"/>
    <property type="match status" value="1"/>
</dbReference>
<dbReference type="Proteomes" id="UP000824782">
    <property type="component" value="Unassembled WGS sequence"/>
</dbReference>
<evidence type="ECO:0000256" key="2">
    <source>
        <dbReference type="ARBA" id="ARBA00022475"/>
    </source>
</evidence>
<keyword evidence="4" id="KW-0716">Sensory transduction</keyword>
<evidence type="ECO:0000256" key="8">
    <source>
        <dbReference type="ARBA" id="ARBA00023170"/>
    </source>
</evidence>
<dbReference type="GO" id="GO:0004930">
    <property type="term" value="F:G protein-coupled receptor activity"/>
    <property type="evidence" value="ECO:0007669"/>
    <property type="project" value="UniProtKB-KW"/>
</dbReference>
<feature type="transmembrane region" description="Helical" evidence="10">
    <location>
        <begin position="238"/>
        <end position="259"/>
    </location>
</feature>
<evidence type="ECO:0000256" key="6">
    <source>
        <dbReference type="ARBA" id="ARBA00023040"/>
    </source>
</evidence>
<dbReference type="PRINTS" id="PR00245">
    <property type="entry name" value="OLFACTORYR"/>
</dbReference>
<keyword evidence="4" id="KW-0552">Olfaction</keyword>
<name>A0AAV6ZUN1_ENGPU</name>
<evidence type="ECO:0000256" key="9">
    <source>
        <dbReference type="ARBA" id="ARBA00023224"/>
    </source>
</evidence>